<keyword evidence="8" id="KW-0413">Isomerase</keyword>
<gene>
    <name evidence="15" type="ORF">ACIB24_01495</name>
</gene>
<dbReference type="SUPFAM" id="SSF52540">
    <property type="entry name" value="P-loop containing nucleoside triphosphate hydrolases"/>
    <property type="match status" value="1"/>
</dbReference>
<proteinExistence type="inferred from homology"/>
<sequence length="552" mass="59135">MRFRRPGRADVRAAARKHFGWKTLRAGQEEAVRALLAGRDTLVVMPTGAGKSAVYQLAGLLIDGPTVVISPLISLQRDQLAGLARHGDAGLEGVAVNSAQPAAATEQAWSSLTTGEAEFVFLAPEQLANETVVERLATAGVSLLVVDEAHCVSAWGHDFRPDYLRIADVLERLGRPTVVALTATASPPVREEIVDRLRMREPELVVQGFDRPNLHLGVQRFTQARHKEDAVLDQAAALTSELGGSGIVYTATRKGTERYAAALVERGVPAAAYHGGMAAAEREQVHHGFLDSSVRVVVATSAFGMGIDKPDVRFVLHADIAESLDSYYQEIGRAGRDGQPARAVLLYRSEDVGLRSFFASGGPDLDTITQVADAVRAHRGATPGELKEELSLTHTRLTHAVNLLEQAGALAFDGAGHLTYTDPSVPTAAAVAAAGQVAGSHEAVDRSRVEMMRGYAETSGCRRQFLLGYFGETLPGPCGNCDVCEERVVDVRDAVVDGPYALNDRVVHREWGPGVVMRPEPDRVTVLFESVGYRTLALAALEADHGLLATEP</sequence>
<evidence type="ECO:0000256" key="1">
    <source>
        <dbReference type="ARBA" id="ARBA00005446"/>
    </source>
</evidence>
<evidence type="ECO:0000256" key="8">
    <source>
        <dbReference type="ARBA" id="ARBA00023235"/>
    </source>
</evidence>
<feature type="domain" description="Helicase ATP-binding" evidence="13">
    <location>
        <begin position="32"/>
        <end position="203"/>
    </location>
</feature>
<dbReference type="GO" id="GO:0016787">
    <property type="term" value="F:hydrolase activity"/>
    <property type="evidence" value="ECO:0007669"/>
    <property type="project" value="UniProtKB-KW"/>
</dbReference>
<keyword evidence="7" id="KW-0238">DNA-binding</keyword>
<evidence type="ECO:0000313" key="16">
    <source>
        <dbReference type="Proteomes" id="UP001612915"/>
    </source>
</evidence>
<evidence type="ECO:0000256" key="4">
    <source>
        <dbReference type="ARBA" id="ARBA00022801"/>
    </source>
</evidence>
<dbReference type="InterPro" id="IPR001650">
    <property type="entry name" value="Helicase_C-like"/>
</dbReference>
<dbReference type="InterPro" id="IPR014001">
    <property type="entry name" value="Helicase_ATP-bd"/>
</dbReference>
<keyword evidence="4 15" id="KW-0378">Hydrolase</keyword>
<dbReference type="RefSeq" id="WP_398274118.1">
    <property type="nucleotide sequence ID" value="NZ_JBITLV010000001.1"/>
</dbReference>
<dbReference type="InterPro" id="IPR011545">
    <property type="entry name" value="DEAD/DEAH_box_helicase_dom"/>
</dbReference>
<dbReference type="Proteomes" id="UP001612915">
    <property type="component" value="Unassembled WGS sequence"/>
</dbReference>
<evidence type="ECO:0000256" key="7">
    <source>
        <dbReference type="ARBA" id="ARBA00023125"/>
    </source>
</evidence>
<comment type="caution">
    <text evidence="15">The sequence shown here is derived from an EMBL/GenBank/DDBJ whole genome shotgun (WGS) entry which is preliminary data.</text>
</comment>
<evidence type="ECO:0000256" key="2">
    <source>
        <dbReference type="ARBA" id="ARBA00022723"/>
    </source>
</evidence>
<dbReference type="SMART" id="SM00487">
    <property type="entry name" value="DEXDc"/>
    <property type="match status" value="1"/>
</dbReference>
<keyword evidence="6" id="KW-0067">ATP-binding</keyword>
<evidence type="ECO:0000256" key="5">
    <source>
        <dbReference type="ARBA" id="ARBA00022806"/>
    </source>
</evidence>
<keyword evidence="16" id="KW-1185">Reference proteome</keyword>
<keyword evidence="3" id="KW-0547">Nucleotide-binding</keyword>
<dbReference type="InterPro" id="IPR004589">
    <property type="entry name" value="DNA_helicase_ATP-dep_RecQ"/>
</dbReference>
<comment type="catalytic activity">
    <reaction evidence="9">
        <text>Couples ATP hydrolysis with the unwinding of duplex DNA by translocating in the 3'-5' direction.</text>
        <dbReference type="EC" id="5.6.2.4"/>
    </reaction>
</comment>
<dbReference type="GO" id="GO:0003678">
    <property type="term" value="F:DNA helicase activity"/>
    <property type="evidence" value="ECO:0007669"/>
    <property type="project" value="UniProtKB-EC"/>
</dbReference>
<organism evidence="15 16">
    <name type="scientific">Spongisporangium articulatum</name>
    <dbReference type="NCBI Taxonomy" id="3362603"/>
    <lineage>
        <taxon>Bacteria</taxon>
        <taxon>Bacillati</taxon>
        <taxon>Actinomycetota</taxon>
        <taxon>Actinomycetes</taxon>
        <taxon>Kineosporiales</taxon>
        <taxon>Kineosporiaceae</taxon>
        <taxon>Spongisporangium</taxon>
    </lineage>
</organism>
<evidence type="ECO:0000259" key="14">
    <source>
        <dbReference type="PROSITE" id="PS51194"/>
    </source>
</evidence>
<evidence type="ECO:0000313" key="15">
    <source>
        <dbReference type="EMBL" id="MFI7585729.1"/>
    </source>
</evidence>
<dbReference type="CDD" id="cd18794">
    <property type="entry name" value="SF2_C_RecQ"/>
    <property type="match status" value="1"/>
</dbReference>
<evidence type="ECO:0000256" key="3">
    <source>
        <dbReference type="ARBA" id="ARBA00022741"/>
    </source>
</evidence>
<dbReference type="InterPro" id="IPR002464">
    <property type="entry name" value="DNA/RNA_helicase_DEAH_CS"/>
</dbReference>
<dbReference type="Pfam" id="PF00271">
    <property type="entry name" value="Helicase_C"/>
    <property type="match status" value="1"/>
</dbReference>
<dbReference type="InterPro" id="IPR027417">
    <property type="entry name" value="P-loop_NTPase"/>
</dbReference>
<dbReference type="SMART" id="SM00490">
    <property type="entry name" value="HELICc"/>
    <property type="match status" value="1"/>
</dbReference>
<dbReference type="PANTHER" id="PTHR13710">
    <property type="entry name" value="DNA HELICASE RECQ FAMILY MEMBER"/>
    <property type="match status" value="1"/>
</dbReference>
<feature type="domain" description="Helicase C-terminal" evidence="14">
    <location>
        <begin position="231"/>
        <end position="390"/>
    </location>
</feature>
<dbReference type="PROSITE" id="PS51192">
    <property type="entry name" value="HELICASE_ATP_BIND_1"/>
    <property type="match status" value="1"/>
</dbReference>
<reference evidence="15 16" key="1">
    <citation type="submission" date="2024-10" db="EMBL/GenBank/DDBJ databases">
        <title>The Natural Products Discovery Center: Release of the First 8490 Sequenced Strains for Exploring Actinobacteria Biosynthetic Diversity.</title>
        <authorList>
            <person name="Kalkreuter E."/>
            <person name="Kautsar S.A."/>
            <person name="Yang D."/>
            <person name="Bader C.D."/>
            <person name="Teijaro C.N."/>
            <person name="Fluegel L."/>
            <person name="Davis C.M."/>
            <person name="Simpson J.R."/>
            <person name="Lauterbach L."/>
            <person name="Steele A.D."/>
            <person name="Gui C."/>
            <person name="Meng S."/>
            <person name="Li G."/>
            <person name="Viehrig K."/>
            <person name="Ye F."/>
            <person name="Su P."/>
            <person name="Kiefer A.F."/>
            <person name="Nichols A."/>
            <person name="Cepeda A.J."/>
            <person name="Yan W."/>
            <person name="Fan B."/>
            <person name="Jiang Y."/>
            <person name="Adhikari A."/>
            <person name="Zheng C.-J."/>
            <person name="Schuster L."/>
            <person name="Cowan T.M."/>
            <person name="Smanski M.J."/>
            <person name="Chevrette M.G."/>
            <person name="De Carvalho L.P.S."/>
            <person name="Shen B."/>
        </authorList>
    </citation>
    <scope>NUCLEOTIDE SEQUENCE [LARGE SCALE GENOMIC DNA]</scope>
    <source>
        <strain evidence="15 16">NPDC049639</strain>
    </source>
</reference>
<dbReference type="InterPro" id="IPR032284">
    <property type="entry name" value="RecQ_Zn-bd"/>
</dbReference>
<dbReference type="EC" id="5.6.2.4" evidence="10"/>
<name>A0ABW8AH99_9ACTN</name>
<dbReference type="Gene3D" id="3.40.50.300">
    <property type="entry name" value="P-loop containing nucleotide triphosphate hydrolases"/>
    <property type="match status" value="2"/>
</dbReference>
<keyword evidence="5 15" id="KW-0347">Helicase</keyword>
<evidence type="ECO:0000256" key="9">
    <source>
        <dbReference type="ARBA" id="ARBA00034617"/>
    </source>
</evidence>
<dbReference type="Pfam" id="PF16124">
    <property type="entry name" value="RecQ_Zn_bind"/>
    <property type="match status" value="1"/>
</dbReference>
<keyword evidence="2" id="KW-0479">Metal-binding</keyword>
<dbReference type="EMBL" id="JBITLV010000001">
    <property type="protein sequence ID" value="MFI7585729.1"/>
    <property type="molecule type" value="Genomic_DNA"/>
</dbReference>
<evidence type="ECO:0000256" key="10">
    <source>
        <dbReference type="ARBA" id="ARBA00034808"/>
    </source>
</evidence>
<dbReference type="PROSITE" id="PS00690">
    <property type="entry name" value="DEAH_ATP_HELICASE"/>
    <property type="match status" value="1"/>
</dbReference>
<evidence type="ECO:0000256" key="12">
    <source>
        <dbReference type="ARBA" id="ARBA00044550"/>
    </source>
</evidence>
<accession>A0ABW8AH99</accession>
<evidence type="ECO:0000256" key="11">
    <source>
        <dbReference type="ARBA" id="ARBA00044535"/>
    </source>
</evidence>
<protein>
    <recommendedName>
        <fullName evidence="11">ATP-dependent DNA helicase RecQ</fullName>
        <ecNumber evidence="10">5.6.2.4</ecNumber>
    </recommendedName>
    <alternativeName>
        <fullName evidence="12">DNA 3'-5' helicase RecQ</fullName>
    </alternativeName>
</protein>
<dbReference type="PANTHER" id="PTHR13710:SF105">
    <property type="entry name" value="ATP-DEPENDENT DNA HELICASE Q1"/>
    <property type="match status" value="1"/>
</dbReference>
<dbReference type="CDD" id="cd17920">
    <property type="entry name" value="DEXHc_RecQ"/>
    <property type="match status" value="1"/>
</dbReference>
<dbReference type="PROSITE" id="PS51194">
    <property type="entry name" value="HELICASE_CTER"/>
    <property type="match status" value="1"/>
</dbReference>
<dbReference type="Pfam" id="PF00270">
    <property type="entry name" value="DEAD"/>
    <property type="match status" value="1"/>
</dbReference>
<comment type="similarity">
    <text evidence="1">Belongs to the helicase family. RecQ subfamily.</text>
</comment>
<dbReference type="NCBIfam" id="TIGR00614">
    <property type="entry name" value="recQ_fam"/>
    <property type="match status" value="1"/>
</dbReference>
<evidence type="ECO:0000256" key="6">
    <source>
        <dbReference type="ARBA" id="ARBA00022840"/>
    </source>
</evidence>
<evidence type="ECO:0000259" key="13">
    <source>
        <dbReference type="PROSITE" id="PS51192"/>
    </source>
</evidence>